<name>A0ABQ3P4V2_9ACTN</name>
<evidence type="ECO:0000256" key="1">
    <source>
        <dbReference type="SAM" id="SignalP"/>
    </source>
</evidence>
<accession>A0ABQ3P4V2</accession>
<keyword evidence="3" id="KW-1185">Reference proteome</keyword>
<comment type="caution">
    <text evidence="2">The sequence shown here is derived from an EMBL/GenBank/DDBJ whole genome shotgun (WGS) entry which is preliminary data.</text>
</comment>
<dbReference type="GeneID" id="94008568"/>
<proteinExistence type="predicted"/>
<reference evidence="2" key="1">
    <citation type="submission" date="2024-05" db="EMBL/GenBank/DDBJ databases">
        <title>Whole genome shotgun sequence of Streptomyces hydrogenans NBRC 13475.</title>
        <authorList>
            <person name="Komaki H."/>
            <person name="Tamura T."/>
        </authorList>
    </citation>
    <scope>NUCLEOTIDE SEQUENCE</scope>
    <source>
        <strain evidence="2">NBRC 13475</strain>
    </source>
</reference>
<gene>
    <name evidence="2" type="ORF">Shyd_14260</name>
</gene>
<protein>
    <submittedName>
        <fullName evidence="2">Uncharacterized protein</fullName>
    </submittedName>
</protein>
<dbReference type="Proteomes" id="UP001052739">
    <property type="component" value="Unassembled WGS sequence"/>
</dbReference>
<dbReference type="RefSeq" id="WP_264202430.1">
    <property type="nucleotide sequence ID" value="NZ_BNBS01000236.1"/>
</dbReference>
<sequence length="43" mass="4467">MLRARLAALLILASVFAGISTGAMADTPDTPVVPVVKDTLGWQ</sequence>
<dbReference type="EMBL" id="BNDW01000004">
    <property type="protein sequence ID" value="GHI20055.1"/>
    <property type="molecule type" value="Genomic_DNA"/>
</dbReference>
<evidence type="ECO:0000313" key="3">
    <source>
        <dbReference type="Proteomes" id="UP001052739"/>
    </source>
</evidence>
<keyword evidence="1" id="KW-0732">Signal</keyword>
<feature type="signal peptide" evidence="1">
    <location>
        <begin position="1"/>
        <end position="25"/>
    </location>
</feature>
<evidence type="ECO:0000313" key="2">
    <source>
        <dbReference type="EMBL" id="GHI20055.1"/>
    </source>
</evidence>
<organism evidence="2 3">
    <name type="scientific">Streptomyces hydrogenans</name>
    <dbReference type="NCBI Taxonomy" id="1873719"/>
    <lineage>
        <taxon>Bacteria</taxon>
        <taxon>Bacillati</taxon>
        <taxon>Actinomycetota</taxon>
        <taxon>Actinomycetes</taxon>
        <taxon>Kitasatosporales</taxon>
        <taxon>Streptomycetaceae</taxon>
        <taxon>Streptomyces</taxon>
    </lineage>
</organism>
<feature type="chain" id="PRO_5045434207" evidence="1">
    <location>
        <begin position="26"/>
        <end position="43"/>
    </location>
</feature>